<dbReference type="PANTHER" id="PTHR33067:SF9">
    <property type="entry name" value="RNA-DIRECTED DNA POLYMERASE"/>
    <property type="match status" value="1"/>
</dbReference>
<dbReference type="CDD" id="cd00303">
    <property type="entry name" value="retropepsin_like"/>
    <property type="match status" value="1"/>
</dbReference>
<proteinExistence type="predicted"/>
<reference evidence="1" key="2">
    <citation type="submission" date="2022-01" db="EMBL/GenBank/DDBJ databases">
        <authorList>
            <person name="Yamashiro T."/>
            <person name="Shiraishi A."/>
            <person name="Satake H."/>
            <person name="Nakayama K."/>
        </authorList>
    </citation>
    <scope>NUCLEOTIDE SEQUENCE</scope>
</reference>
<protein>
    <submittedName>
        <fullName evidence="1">Retrovirus-related pol polyprotein from transposon TNT 1-94</fullName>
    </submittedName>
</protein>
<dbReference type="EMBL" id="BQNB010020941">
    <property type="protein sequence ID" value="GJU01205.1"/>
    <property type="molecule type" value="Genomic_DNA"/>
</dbReference>
<name>A0ABQ5INE6_9ASTR</name>
<organism evidence="1 2">
    <name type="scientific">Tanacetum coccineum</name>
    <dbReference type="NCBI Taxonomy" id="301880"/>
    <lineage>
        <taxon>Eukaryota</taxon>
        <taxon>Viridiplantae</taxon>
        <taxon>Streptophyta</taxon>
        <taxon>Embryophyta</taxon>
        <taxon>Tracheophyta</taxon>
        <taxon>Spermatophyta</taxon>
        <taxon>Magnoliopsida</taxon>
        <taxon>eudicotyledons</taxon>
        <taxon>Gunneridae</taxon>
        <taxon>Pentapetalae</taxon>
        <taxon>asterids</taxon>
        <taxon>campanulids</taxon>
        <taxon>Asterales</taxon>
        <taxon>Asteraceae</taxon>
        <taxon>Asteroideae</taxon>
        <taxon>Anthemideae</taxon>
        <taxon>Anthemidinae</taxon>
        <taxon>Tanacetum</taxon>
    </lineage>
</organism>
<accession>A0ABQ5INE6</accession>
<dbReference type="Gene3D" id="2.40.70.10">
    <property type="entry name" value="Acid Proteases"/>
    <property type="match status" value="1"/>
</dbReference>
<comment type="caution">
    <text evidence="1">The sequence shown here is derived from an EMBL/GenBank/DDBJ whole genome shotgun (WGS) entry which is preliminary data.</text>
</comment>
<reference evidence="1" key="1">
    <citation type="journal article" date="2022" name="Int. J. Mol. Sci.">
        <title>Draft Genome of Tanacetum Coccineum: Genomic Comparison of Closely Related Tanacetum-Family Plants.</title>
        <authorList>
            <person name="Yamashiro T."/>
            <person name="Shiraishi A."/>
            <person name="Nakayama K."/>
            <person name="Satake H."/>
        </authorList>
    </citation>
    <scope>NUCLEOTIDE SEQUENCE</scope>
</reference>
<evidence type="ECO:0000313" key="2">
    <source>
        <dbReference type="Proteomes" id="UP001151760"/>
    </source>
</evidence>
<dbReference type="Pfam" id="PF08284">
    <property type="entry name" value="RVP_2"/>
    <property type="match status" value="1"/>
</dbReference>
<dbReference type="SUPFAM" id="SSF50630">
    <property type="entry name" value="Acid proteases"/>
    <property type="match status" value="1"/>
</dbReference>
<gene>
    <name evidence="1" type="ORF">Tco_1111543</name>
</gene>
<dbReference type="PANTHER" id="PTHR33067">
    <property type="entry name" value="RNA-DIRECTED DNA POLYMERASE-RELATED"/>
    <property type="match status" value="1"/>
</dbReference>
<keyword evidence="2" id="KW-1185">Reference proteome</keyword>
<dbReference type="InterPro" id="IPR021109">
    <property type="entry name" value="Peptidase_aspartic_dom_sf"/>
</dbReference>
<dbReference type="Proteomes" id="UP001151760">
    <property type="component" value="Unassembled WGS sequence"/>
</dbReference>
<sequence length="457" mass="51911">MAEYSQKWHNGTSRGRSTKTFDGLAAIQAQLNNLGREIKKVNEKVYAAQDSTPLYKARQTSVLFLSHLDNHYCEEEGNYRPKFMEACGASHINNVIPWKEKDPGSFTLPYFINDLCFDNALVDLGASISVMSLLTYLNLGLGELVHNRLTVELADRTVKYPKGIAENVLVGIGKFTFPIDFIILDIPEDIKVPLILGRPFLSTARAKIDVYKRKITLRDYKSFKAQSDPVLKDLQLVSEPLKGTLHKIEHRSKLFIPPQIIMSQTTNDNFSLHDEDELSLHDDASLDGSVPATNKEMLITKTPTNNYHYHKYSSYIKLPGPPKKMIRIRGDEIGTFIVIIANEVWKVIQKELKEASHQRFQKLLSQLDALGAGMSDEDANHKFLRSLPPAWDSPSQTSKRHHLLPLHLISQVVEPTQKPANADDVDLIHEDLDQIDDLDLEEMDINWGRNAYDYHKD</sequence>
<evidence type="ECO:0000313" key="1">
    <source>
        <dbReference type="EMBL" id="GJU01205.1"/>
    </source>
</evidence>